<dbReference type="PANTHER" id="PTHR12843">
    <property type="entry name" value="PROTEIN-LYSINE N-METHYLTRANSFERASE METTL10"/>
    <property type="match status" value="1"/>
</dbReference>
<evidence type="ECO:0000256" key="6">
    <source>
        <dbReference type="SAM" id="MobiDB-lite"/>
    </source>
</evidence>
<dbReference type="OMA" id="PTPSFQF"/>
<comment type="function">
    <text evidence="5">S-adenosyl-L-methionine-dependent protein-lysine N-methyltransferase that methylates elongation factor 1-alpha.</text>
</comment>
<dbReference type="STRING" id="400682.A0A1X7VRG6"/>
<dbReference type="InterPro" id="IPR029063">
    <property type="entry name" value="SAM-dependent_MTases_sf"/>
</dbReference>
<dbReference type="PANTHER" id="PTHR12843:SF5">
    <property type="entry name" value="EEF1A LYSINE METHYLTRANSFERASE 2"/>
    <property type="match status" value="1"/>
</dbReference>
<dbReference type="InterPro" id="IPR026635">
    <property type="entry name" value="Efm4/METTL10"/>
</dbReference>
<organism evidence="8">
    <name type="scientific">Amphimedon queenslandica</name>
    <name type="common">Sponge</name>
    <dbReference type="NCBI Taxonomy" id="400682"/>
    <lineage>
        <taxon>Eukaryota</taxon>
        <taxon>Metazoa</taxon>
        <taxon>Porifera</taxon>
        <taxon>Demospongiae</taxon>
        <taxon>Heteroscleromorpha</taxon>
        <taxon>Haplosclerida</taxon>
        <taxon>Niphatidae</taxon>
        <taxon>Amphimedon</taxon>
    </lineage>
</organism>
<protein>
    <recommendedName>
        <fullName evidence="5">Protein-lysine N-methyltransferase 100633496</fullName>
        <ecNumber evidence="5">2.1.1.-</ecNumber>
    </recommendedName>
</protein>
<keyword evidence="9" id="KW-1185">Reference proteome</keyword>
<evidence type="ECO:0000256" key="3">
    <source>
        <dbReference type="ARBA" id="ARBA00022679"/>
    </source>
</evidence>
<dbReference type="InParanoid" id="A0A1X7VRG6"/>
<keyword evidence="3 5" id="KW-0808">Transferase</keyword>
<accession>A0A1X7VRG6</accession>
<dbReference type="Pfam" id="PF13847">
    <property type="entry name" value="Methyltransf_31"/>
    <property type="match status" value="1"/>
</dbReference>
<reference evidence="9" key="1">
    <citation type="journal article" date="2010" name="Nature">
        <title>The Amphimedon queenslandica genome and the evolution of animal complexity.</title>
        <authorList>
            <person name="Srivastava M."/>
            <person name="Simakov O."/>
            <person name="Chapman J."/>
            <person name="Fahey B."/>
            <person name="Gauthier M.E."/>
            <person name="Mitros T."/>
            <person name="Richards G.S."/>
            <person name="Conaco C."/>
            <person name="Dacre M."/>
            <person name="Hellsten U."/>
            <person name="Larroux C."/>
            <person name="Putnam N.H."/>
            <person name="Stanke M."/>
            <person name="Adamska M."/>
            <person name="Darling A."/>
            <person name="Degnan S.M."/>
            <person name="Oakley T.H."/>
            <person name="Plachetzki D.C."/>
            <person name="Zhai Y."/>
            <person name="Adamski M."/>
            <person name="Calcino A."/>
            <person name="Cummins S.F."/>
            <person name="Goodstein D.M."/>
            <person name="Harris C."/>
            <person name="Jackson D.J."/>
            <person name="Leys S.P."/>
            <person name="Shu S."/>
            <person name="Woodcroft B.J."/>
            <person name="Vervoort M."/>
            <person name="Kosik K.S."/>
            <person name="Manning G."/>
            <person name="Degnan B.M."/>
            <person name="Rokhsar D.S."/>
        </authorList>
    </citation>
    <scope>NUCLEOTIDE SEQUENCE [LARGE SCALE GENOMIC DNA]</scope>
</reference>
<evidence type="ECO:0000256" key="5">
    <source>
        <dbReference type="HAMAP-Rule" id="MF_03188"/>
    </source>
</evidence>
<dbReference type="GO" id="GO:0016279">
    <property type="term" value="F:protein-lysine N-methyltransferase activity"/>
    <property type="evidence" value="ECO:0007669"/>
    <property type="project" value="UniProtKB-UniRule"/>
</dbReference>
<sequence length="226" mass="24854">MSDPEEGNEGNGELPASSLGTKEHWDNEYARELEVFKEFGDIGEVWFGYDCQTRVVNWIKESSCISLESNIIDLGCGNGSLLIELACSGYTQLTGIDYSAAAVELAKQIALKEKAKVKFLCGDILTDDTIEDMIGQIDLVLDKGTYDAISLSPNEAKTKRKAYNESVLSLLKKDGLFIIVSCNWTQDELKDQFSSGYVVLDTIPSPSFWFGGNVGQTTSTVVFKKT</sequence>
<name>A0A1X7VRG6_AMPQE</name>
<proteinExistence type="inferred from homology"/>
<feature type="domain" description="Methyltransferase" evidence="7">
    <location>
        <begin position="69"/>
        <end position="195"/>
    </location>
</feature>
<dbReference type="EnsemblMetazoa" id="Aqu2.1.42672_001">
    <property type="protein sequence ID" value="Aqu2.1.42672_001"/>
    <property type="gene ID" value="Aqu2.1.42672"/>
</dbReference>
<dbReference type="GO" id="GO:0005737">
    <property type="term" value="C:cytoplasm"/>
    <property type="evidence" value="ECO:0007669"/>
    <property type="project" value="UniProtKB-SubCell"/>
</dbReference>
<evidence type="ECO:0000256" key="4">
    <source>
        <dbReference type="ARBA" id="ARBA00022691"/>
    </source>
</evidence>
<dbReference type="AlphaFoldDB" id="A0A1X7VRG6"/>
<keyword evidence="4 5" id="KW-0949">S-adenosyl-L-methionine</keyword>
<dbReference type="HAMAP" id="MF_03188">
    <property type="entry name" value="Methyltr_EFM4"/>
    <property type="match status" value="1"/>
</dbReference>
<feature type="region of interest" description="Disordered" evidence="6">
    <location>
        <begin position="1"/>
        <end position="20"/>
    </location>
</feature>
<evidence type="ECO:0000256" key="1">
    <source>
        <dbReference type="ARBA" id="ARBA00022490"/>
    </source>
</evidence>
<dbReference type="CDD" id="cd02440">
    <property type="entry name" value="AdoMet_MTases"/>
    <property type="match status" value="1"/>
</dbReference>
<comment type="similarity">
    <text evidence="5">Belongs to the class I-like SAM-binding methyltransferase superfamily. EFM4 family.</text>
</comment>
<dbReference type="Gene3D" id="3.40.50.150">
    <property type="entry name" value="Vaccinia Virus protein VP39"/>
    <property type="match status" value="1"/>
</dbReference>
<gene>
    <name evidence="8" type="primary">100633496</name>
</gene>
<evidence type="ECO:0000313" key="8">
    <source>
        <dbReference type="EnsemblMetazoa" id="Aqu2.1.42672_001"/>
    </source>
</evidence>
<keyword evidence="2 5" id="KW-0489">Methyltransferase</keyword>
<dbReference type="eggNOG" id="KOG1271">
    <property type="taxonomic scope" value="Eukaryota"/>
</dbReference>
<dbReference type="InterPro" id="IPR025714">
    <property type="entry name" value="Methyltranfer_dom"/>
</dbReference>
<dbReference type="GO" id="GO:0032259">
    <property type="term" value="P:methylation"/>
    <property type="evidence" value="ECO:0007669"/>
    <property type="project" value="UniProtKB-KW"/>
</dbReference>
<reference evidence="8" key="2">
    <citation type="submission" date="2017-05" db="UniProtKB">
        <authorList>
            <consortium name="EnsemblMetazoa"/>
        </authorList>
    </citation>
    <scope>IDENTIFICATION</scope>
</reference>
<evidence type="ECO:0000256" key="2">
    <source>
        <dbReference type="ARBA" id="ARBA00022603"/>
    </source>
</evidence>
<dbReference type="EC" id="2.1.1.-" evidence="5"/>
<dbReference type="Proteomes" id="UP000007879">
    <property type="component" value="Unassembled WGS sequence"/>
</dbReference>
<dbReference type="KEGG" id="aqu:100633496"/>
<comment type="subcellular location">
    <subcellularLocation>
        <location evidence="5">Cytoplasm</location>
    </subcellularLocation>
</comment>
<dbReference type="OrthoDB" id="540004at2759"/>
<evidence type="ECO:0000313" key="9">
    <source>
        <dbReference type="Proteomes" id="UP000007879"/>
    </source>
</evidence>
<keyword evidence="1 5" id="KW-0963">Cytoplasm</keyword>
<dbReference type="EnsemblMetazoa" id="XM_003382952.3">
    <property type="protein sequence ID" value="XP_003383000.1"/>
    <property type="gene ID" value="LOC100633496"/>
</dbReference>
<dbReference type="SUPFAM" id="SSF53335">
    <property type="entry name" value="S-adenosyl-L-methionine-dependent methyltransferases"/>
    <property type="match status" value="1"/>
</dbReference>
<evidence type="ECO:0000259" key="7">
    <source>
        <dbReference type="Pfam" id="PF13847"/>
    </source>
</evidence>